<dbReference type="AlphaFoldDB" id="A0A9D4R335"/>
<evidence type="ECO:0000313" key="3">
    <source>
        <dbReference type="Proteomes" id="UP000828390"/>
    </source>
</evidence>
<keyword evidence="3" id="KW-1185">Reference proteome</keyword>
<evidence type="ECO:0000313" key="2">
    <source>
        <dbReference type="EMBL" id="KAH3851505.1"/>
    </source>
</evidence>
<accession>A0A9D4R335</accession>
<gene>
    <name evidence="2" type="ORF">DPMN_093987</name>
</gene>
<organism evidence="2 3">
    <name type="scientific">Dreissena polymorpha</name>
    <name type="common">Zebra mussel</name>
    <name type="synonym">Mytilus polymorpha</name>
    <dbReference type="NCBI Taxonomy" id="45954"/>
    <lineage>
        <taxon>Eukaryota</taxon>
        <taxon>Metazoa</taxon>
        <taxon>Spiralia</taxon>
        <taxon>Lophotrochozoa</taxon>
        <taxon>Mollusca</taxon>
        <taxon>Bivalvia</taxon>
        <taxon>Autobranchia</taxon>
        <taxon>Heteroconchia</taxon>
        <taxon>Euheterodonta</taxon>
        <taxon>Imparidentia</taxon>
        <taxon>Neoheterodontei</taxon>
        <taxon>Myida</taxon>
        <taxon>Dreissenoidea</taxon>
        <taxon>Dreissenidae</taxon>
        <taxon>Dreissena</taxon>
    </lineage>
</organism>
<reference evidence="2" key="2">
    <citation type="submission" date="2020-11" db="EMBL/GenBank/DDBJ databases">
        <authorList>
            <person name="McCartney M.A."/>
            <person name="Auch B."/>
            <person name="Kono T."/>
            <person name="Mallez S."/>
            <person name="Becker A."/>
            <person name="Gohl D.M."/>
            <person name="Silverstein K.A.T."/>
            <person name="Koren S."/>
            <person name="Bechman K.B."/>
            <person name="Herman A."/>
            <person name="Abrahante J.E."/>
            <person name="Garbe J."/>
        </authorList>
    </citation>
    <scope>NUCLEOTIDE SEQUENCE</scope>
    <source>
        <strain evidence="2">Duluth1</strain>
        <tissue evidence="2">Whole animal</tissue>
    </source>
</reference>
<dbReference type="EMBL" id="JAIWYP010000003">
    <property type="protein sequence ID" value="KAH3851505.1"/>
    <property type="molecule type" value="Genomic_DNA"/>
</dbReference>
<reference evidence="2" key="1">
    <citation type="journal article" date="2019" name="bioRxiv">
        <title>The Genome of the Zebra Mussel, Dreissena polymorpha: A Resource for Invasive Species Research.</title>
        <authorList>
            <person name="McCartney M.A."/>
            <person name="Auch B."/>
            <person name="Kono T."/>
            <person name="Mallez S."/>
            <person name="Zhang Y."/>
            <person name="Obille A."/>
            <person name="Becker A."/>
            <person name="Abrahante J.E."/>
            <person name="Garbe J."/>
            <person name="Badalamenti J.P."/>
            <person name="Herman A."/>
            <person name="Mangelson H."/>
            <person name="Liachko I."/>
            <person name="Sullivan S."/>
            <person name="Sone E.D."/>
            <person name="Koren S."/>
            <person name="Silverstein K.A.T."/>
            <person name="Beckman K.B."/>
            <person name="Gohl D.M."/>
        </authorList>
    </citation>
    <scope>NUCLEOTIDE SEQUENCE</scope>
    <source>
        <strain evidence="2">Duluth1</strain>
        <tissue evidence="2">Whole animal</tissue>
    </source>
</reference>
<feature type="region of interest" description="Disordered" evidence="1">
    <location>
        <begin position="1"/>
        <end position="33"/>
    </location>
</feature>
<proteinExistence type="predicted"/>
<protein>
    <submittedName>
        <fullName evidence="2">Uncharacterized protein</fullName>
    </submittedName>
</protein>
<evidence type="ECO:0000256" key="1">
    <source>
        <dbReference type="SAM" id="MobiDB-lite"/>
    </source>
</evidence>
<name>A0A9D4R335_DREPO</name>
<comment type="caution">
    <text evidence="2">The sequence shown here is derived from an EMBL/GenBank/DDBJ whole genome shotgun (WGS) entry which is preliminary data.</text>
</comment>
<sequence length="83" mass="8837">MHEKIGSTPKTRRAEHVEVEGSPASDWDSDPGVDVTAAIAGTDTEDEGSDVNDPHDVTATDRVAEPVVVGQHALKTIRMTSEI</sequence>
<dbReference type="Proteomes" id="UP000828390">
    <property type="component" value="Unassembled WGS sequence"/>
</dbReference>